<keyword evidence="3" id="KW-0812">Transmembrane</keyword>
<dbReference type="InterPro" id="IPR023353">
    <property type="entry name" value="LemA-like_dom_sf"/>
</dbReference>
<protein>
    <submittedName>
        <fullName evidence="6">LemA family protein</fullName>
    </submittedName>
</protein>
<evidence type="ECO:0000256" key="2">
    <source>
        <dbReference type="ARBA" id="ARBA00008854"/>
    </source>
</evidence>
<comment type="similarity">
    <text evidence="2">Belongs to the LemA family.</text>
</comment>
<evidence type="ECO:0000313" key="7">
    <source>
        <dbReference type="Proteomes" id="UP000293154"/>
    </source>
</evidence>
<proteinExistence type="inferred from homology"/>
<dbReference type="SUPFAM" id="SSF140478">
    <property type="entry name" value="LemA-like"/>
    <property type="match status" value="1"/>
</dbReference>
<gene>
    <name evidence="6" type="ORF">EKN56_20705</name>
</gene>
<dbReference type="EMBL" id="CP034752">
    <property type="protein sequence ID" value="QBH98596.1"/>
    <property type="molecule type" value="Genomic_DNA"/>
</dbReference>
<evidence type="ECO:0000256" key="5">
    <source>
        <dbReference type="ARBA" id="ARBA00023136"/>
    </source>
</evidence>
<dbReference type="KEGG" id="prag:EKN56_20705"/>
<dbReference type="Pfam" id="PF04011">
    <property type="entry name" value="LemA"/>
    <property type="match status" value="1"/>
</dbReference>
<dbReference type="GO" id="GO:0016020">
    <property type="term" value="C:membrane"/>
    <property type="evidence" value="ECO:0007669"/>
    <property type="project" value="UniProtKB-SubCell"/>
</dbReference>
<dbReference type="PANTHER" id="PTHR34478:SF1">
    <property type="entry name" value="PROTEIN LEMA"/>
    <property type="match status" value="1"/>
</dbReference>
<dbReference type="InterPro" id="IPR007156">
    <property type="entry name" value="MamQ_LemA"/>
</dbReference>
<dbReference type="PANTHER" id="PTHR34478">
    <property type="entry name" value="PROTEIN LEMA"/>
    <property type="match status" value="1"/>
</dbReference>
<evidence type="ECO:0000313" key="6">
    <source>
        <dbReference type="EMBL" id="QBH98596.1"/>
    </source>
</evidence>
<sequence length="186" mass="21508">MNSLIALVIVVVLALLIVRYLVVLYNKIVTLKNYVEKSFANIDVLLKQRADEIPELIKVAEKVMTHQSELFIQLAQLRSRYLTSRKTEEKVQATNQTDVLLKQVFMLAENYPELKAIHNLTALQQRLSLLENRIADRREFFNQSVMLYNIGIQEFPNLILAKLLGYQTRSLLNITEGEKQYDGITL</sequence>
<name>A0A411WR05_9GAMM</name>
<evidence type="ECO:0000256" key="3">
    <source>
        <dbReference type="ARBA" id="ARBA00022692"/>
    </source>
</evidence>
<keyword evidence="4" id="KW-1133">Transmembrane helix</keyword>
<keyword evidence="5" id="KW-0472">Membrane</keyword>
<organism evidence="6 7">
    <name type="scientific">Limnobaculum zhutongyuii</name>
    <dbReference type="NCBI Taxonomy" id="2498113"/>
    <lineage>
        <taxon>Bacteria</taxon>
        <taxon>Pseudomonadati</taxon>
        <taxon>Pseudomonadota</taxon>
        <taxon>Gammaproteobacteria</taxon>
        <taxon>Enterobacterales</taxon>
        <taxon>Budviciaceae</taxon>
        <taxon>Limnobaculum</taxon>
    </lineage>
</organism>
<evidence type="ECO:0000256" key="1">
    <source>
        <dbReference type="ARBA" id="ARBA00004167"/>
    </source>
</evidence>
<dbReference type="RefSeq" id="WP_130593523.1">
    <property type="nucleotide sequence ID" value="NZ_CP034752.1"/>
</dbReference>
<comment type="subcellular location">
    <subcellularLocation>
        <location evidence="1">Membrane</location>
        <topology evidence="1">Single-pass membrane protein</topology>
    </subcellularLocation>
</comment>
<dbReference type="Gene3D" id="1.20.1440.20">
    <property type="entry name" value="LemA-like domain"/>
    <property type="match status" value="1"/>
</dbReference>
<keyword evidence="7" id="KW-1185">Reference proteome</keyword>
<evidence type="ECO:0000256" key="4">
    <source>
        <dbReference type="ARBA" id="ARBA00022989"/>
    </source>
</evidence>
<dbReference type="AlphaFoldDB" id="A0A411WR05"/>
<dbReference type="Proteomes" id="UP000293154">
    <property type="component" value="Chromosome"/>
</dbReference>
<dbReference type="OrthoDB" id="9804152at2"/>
<accession>A0A411WR05</accession>
<reference evidence="6 7" key="1">
    <citation type="submission" date="2019-03" db="EMBL/GenBank/DDBJ databases">
        <title>Pragia sp. nov. isolated from the gut tract of Carduelis flavirostris.</title>
        <authorList>
            <person name="Ge Y."/>
        </authorList>
    </citation>
    <scope>NUCLEOTIDE SEQUENCE [LARGE SCALE GENOMIC DNA]</scope>
    <source>
        <strain evidence="6 7">CF-458</strain>
    </source>
</reference>